<comment type="caution">
    <text evidence="1">The sequence shown here is derived from an EMBL/GenBank/DDBJ whole genome shotgun (WGS) entry which is preliminary data.</text>
</comment>
<evidence type="ECO:0000313" key="2">
    <source>
        <dbReference type="Proteomes" id="UP000250919"/>
    </source>
</evidence>
<reference evidence="1 2" key="1">
    <citation type="journal article" date="2018" name="Int. J. Syst. Evol. Microbiol.">
        <title>Whole-genome-based revisit of Photorhabdus phylogeny: proposal for the elevation of most Photorhabdus subspecies to the species level and description of one novel species Photorhabdus bodei sp. nov., and one novel subspecies Photorhabdus laumondii subsp. clarkei subsp. nov.</title>
        <authorList>
            <person name="Machado R.A.R."/>
            <person name="Wuthrich D."/>
            <person name="Kuhnert P."/>
            <person name="Arce C.C.M."/>
            <person name="Thonen L."/>
            <person name="Ruiz C."/>
            <person name="Zhang X."/>
            <person name="Robert C.A.M."/>
            <person name="Karimi J."/>
            <person name="Kamali S."/>
            <person name="Ma J."/>
            <person name="Bruggmann R."/>
            <person name="Erb M."/>
        </authorList>
    </citation>
    <scope>NUCLEOTIDE SEQUENCE [LARGE SCALE GENOMIC DNA]</scope>
    <source>
        <strain evidence="1 2">LJ24-63</strain>
    </source>
</reference>
<dbReference type="Proteomes" id="UP000250919">
    <property type="component" value="Unassembled WGS sequence"/>
</dbReference>
<gene>
    <name evidence="1" type="ORF">CKY02_21130</name>
</gene>
<dbReference type="GeneID" id="88808307"/>
<dbReference type="AlphaFoldDB" id="A0A329WTM1"/>
<organism evidence="1 2">
    <name type="scientific">Photorhabdus bodei</name>
    <dbReference type="NCBI Taxonomy" id="2029681"/>
    <lineage>
        <taxon>Bacteria</taxon>
        <taxon>Pseudomonadati</taxon>
        <taxon>Pseudomonadota</taxon>
        <taxon>Gammaproteobacteria</taxon>
        <taxon>Enterobacterales</taxon>
        <taxon>Morganellaceae</taxon>
        <taxon>Photorhabdus</taxon>
    </lineage>
</organism>
<protein>
    <submittedName>
        <fullName evidence="1">Uncharacterized protein</fullName>
    </submittedName>
</protein>
<accession>A0A329WTM1</accession>
<proteinExistence type="predicted"/>
<dbReference type="RefSeq" id="WP_112896816.1">
    <property type="nucleotide sequence ID" value="NZ_CAWNYH010000064.1"/>
</dbReference>
<sequence>MTDFDLHNIPMLLGANKSKDYQEQIISLSNALMYFLKDNNLLINMEPFAENGDVKKDLILKMSHVTPEGLELFKKVIPGWLSYLDKSTKPEKYQNISRLEKGLAKLRENK</sequence>
<evidence type="ECO:0000313" key="1">
    <source>
        <dbReference type="EMBL" id="RAX07345.1"/>
    </source>
</evidence>
<name>A0A329WTM1_9GAMM</name>
<dbReference type="EMBL" id="NSCM01000064">
    <property type="protein sequence ID" value="RAX07345.1"/>
    <property type="molecule type" value="Genomic_DNA"/>
</dbReference>